<dbReference type="AlphaFoldDB" id="A0A2K0SUX6"/>
<dbReference type="Pfam" id="PF07005">
    <property type="entry name" value="SBD_N"/>
    <property type="match status" value="1"/>
</dbReference>
<dbReference type="EMBL" id="MTYH01000205">
    <property type="protein sequence ID" value="PNP37074.1"/>
    <property type="molecule type" value="Genomic_DNA"/>
</dbReference>
<dbReference type="GO" id="GO:0005524">
    <property type="term" value="F:ATP binding"/>
    <property type="evidence" value="ECO:0007669"/>
    <property type="project" value="UniProtKB-KW"/>
</dbReference>
<feature type="domain" description="Four-carbon acid sugar kinase nucleotide binding" evidence="8">
    <location>
        <begin position="480"/>
        <end position="537"/>
    </location>
</feature>
<evidence type="ECO:0000256" key="2">
    <source>
        <dbReference type="ARBA" id="ARBA00022679"/>
    </source>
</evidence>
<dbReference type="InterPro" id="IPR042213">
    <property type="entry name" value="NBD_C_sf"/>
</dbReference>
<feature type="domain" description="Four-carbon acid sugar kinase nucleotide binding" evidence="8">
    <location>
        <begin position="351"/>
        <end position="459"/>
    </location>
</feature>
<protein>
    <recommendedName>
        <fullName evidence="11">Four-carbon acid sugar kinase N-terminal domain-containing protein</fullName>
    </recommendedName>
</protein>
<gene>
    <name evidence="9" type="ORF">TGAMA5MH_11045</name>
</gene>
<dbReference type="Gene3D" id="3.40.980.20">
    <property type="entry name" value="Four-carbon acid sugar kinase, nucleotide binding domain"/>
    <property type="match status" value="2"/>
</dbReference>
<organism evidence="9 10">
    <name type="scientific">Trichoderma gamsii</name>
    <dbReference type="NCBI Taxonomy" id="398673"/>
    <lineage>
        <taxon>Eukaryota</taxon>
        <taxon>Fungi</taxon>
        <taxon>Dikarya</taxon>
        <taxon>Ascomycota</taxon>
        <taxon>Pezizomycotina</taxon>
        <taxon>Sordariomycetes</taxon>
        <taxon>Hypocreomycetidae</taxon>
        <taxon>Hypocreales</taxon>
        <taxon>Hypocreaceae</taxon>
        <taxon>Trichoderma</taxon>
    </lineage>
</organism>
<dbReference type="SUPFAM" id="SSF142764">
    <property type="entry name" value="YgbK-like"/>
    <property type="match status" value="1"/>
</dbReference>
<evidence type="ECO:0000256" key="5">
    <source>
        <dbReference type="ARBA" id="ARBA00022840"/>
    </source>
</evidence>
<evidence type="ECO:0000256" key="4">
    <source>
        <dbReference type="ARBA" id="ARBA00022777"/>
    </source>
</evidence>
<keyword evidence="5" id="KW-0067">ATP-binding</keyword>
<reference evidence="9 10" key="1">
    <citation type="submission" date="2017-02" db="EMBL/GenBank/DDBJ databases">
        <title>Genomes of Trichoderma spp. with biocontrol activity.</title>
        <authorList>
            <person name="Gardiner D."/>
            <person name="Kazan K."/>
            <person name="Vos C."/>
            <person name="Harvey P."/>
        </authorList>
    </citation>
    <scope>NUCLEOTIDE SEQUENCE [LARGE SCALE GENOMIC DNA]</scope>
    <source>
        <strain evidence="9 10">A5MH</strain>
    </source>
</reference>
<dbReference type="Pfam" id="PF17042">
    <property type="entry name" value="NBD_C"/>
    <property type="match status" value="2"/>
</dbReference>
<evidence type="ECO:0000259" key="8">
    <source>
        <dbReference type="Pfam" id="PF17042"/>
    </source>
</evidence>
<dbReference type="InterPro" id="IPR010737">
    <property type="entry name" value="4-carb_acid_sugar_kinase_N"/>
</dbReference>
<proteinExistence type="inferred from homology"/>
<evidence type="ECO:0000313" key="9">
    <source>
        <dbReference type="EMBL" id="PNP37074.1"/>
    </source>
</evidence>
<evidence type="ECO:0000256" key="6">
    <source>
        <dbReference type="ARBA" id="ARBA00023277"/>
    </source>
</evidence>
<dbReference type="InterPro" id="IPR037051">
    <property type="entry name" value="4-carb_acid_sugar_kinase_N_sf"/>
</dbReference>
<name>A0A2K0SUX6_9HYPO</name>
<dbReference type="OrthoDB" id="48988at2759"/>
<evidence type="ECO:0000259" key="7">
    <source>
        <dbReference type="Pfam" id="PF07005"/>
    </source>
</evidence>
<dbReference type="GO" id="GO:0016301">
    <property type="term" value="F:kinase activity"/>
    <property type="evidence" value="ECO:0007669"/>
    <property type="project" value="UniProtKB-KW"/>
</dbReference>
<accession>A0A2K0SUX6</accession>
<evidence type="ECO:0000313" key="10">
    <source>
        <dbReference type="Proteomes" id="UP000236546"/>
    </source>
</evidence>
<keyword evidence="2" id="KW-0808">Transferase</keyword>
<keyword evidence="6" id="KW-0119">Carbohydrate metabolism</keyword>
<dbReference type="Gene3D" id="3.40.50.10840">
    <property type="entry name" value="Putative sugar-binding, N-terminal domain"/>
    <property type="match status" value="1"/>
</dbReference>
<evidence type="ECO:0000256" key="3">
    <source>
        <dbReference type="ARBA" id="ARBA00022741"/>
    </source>
</evidence>
<evidence type="ECO:0008006" key="11">
    <source>
        <dbReference type="Google" id="ProtNLM"/>
    </source>
</evidence>
<comment type="similarity">
    <text evidence="1">Belongs to the four-carbon acid sugar kinase family.</text>
</comment>
<dbReference type="InterPro" id="IPR031475">
    <property type="entry name" value="NBD_C"/>
</dbReference>
<feature type="domain" description="Four-carbon acid sugar kinase N-terminal" evidence="7">
    <location>
        <begin position="80"/>
        <end position="324"/>
    </location>
</feature>
<keyword evidence="4" id="KW-0418">Kinase</keyword>
<sequence length="550" mass="60337">MPLLSSIYCVAQEPGRERERREMHRPLSLLHRNSQELKMSRPTQYEPKLHAAVESSLPCAKVAESDLLVDRGRPNYLKALVVLDDDPTGTQTVHGISVLTTHSESILRTQLKKRERGFFVLTNTRALHHDQAKDLLRVILTNLRAAASKEGVEIEVVTRSDSCLRGHFPLEPDLVNRMIDTVDGCILAPAFFEGGRITIDDVHYVREGPMLVPVAGTPFAKDKAFGFQSSNLREWVVEKYNREGKHAPDITSISIEELRHPDAVSRVASKLEHLSNSAPSTAVGLPLIIILNAVNYNDMATFIAARARTDARFVYRSGASLVSAYLGIGKSSPLSPKRLFEASSTRGRGGLIIVGSYVPRTTAQLEHLLHKNVETLKHIELDVSQILAASSDERTDIVRNCSHLVNDAIAAGVDVVVSTSRILLSSDEPSESLSMGNTISEALCDITRFLETKPRYVIAKVTKFGDSTPNSGDMAEHEQGGITSSDIATKALGIEKATVLGQVAPGIPVWEPSEDCCPKWPGLPYVVFPGNTGEDVTLGDLVWAFRHEYN</sequence>
<comment type="caution">
    <text evidence="9">The sequence shown here is derived from an EMBL/GenBank/DDBJ whole genome shotgun (WGS) entry which is preliminary data.</text>
</comment>
<dbReference type="Proteomes" id="UP000236546">
    <property type="component" value="Unassembled WGS sequence"/>
</dbReference>
<evidence type="ECO:0000256" key="1">
    <source>
        <dbReference type="ARBA" id="ARBA00005715"/>
    </source>
</evidence>
<keyword evidence="3" id="KW-0547">Nucleotide-binding</keyword>